<proteinExistence type="predicted"/>
<reference evidence="1 2" key="1">
    <citation type="submission" date="2021-12" db="EMBL/GenBank/DDBJ databases">
        <title>Characterization of bacteriophage vB_SmaM_Ps15 infective to Stenotrophomonas maltophila clinical ocular isolates.</title>
        <authorList>
            <person name="Damnjanovic D."/>
            <person name="Vazquez-Campos X."/>
            <person name="Elliott L."/>
            <person name="Willcox M."/>
            <person name="Bridge W.J."/>
        </authorList>
    </citation>
    <scope>NUCLEOTIDE SEQUENCE [LARGE SCALE GENOMIC DNA]</scope>
</reference>
<evidence type="ECO:0000313" key="2">
    <source>
        <dbReference type="Proteomes" id="UP000829466"/>
    </source>
</evidence>
<name>A0AAE9FLI3_9CAUD</name>
<gene>
    <name evidence="1" type="ORF">SmaMPs15_000044</name>
</gene>
<dbReference type="Proteomes" id="UP000829466">
    <property type="component" value="Segment"/>
</dbReference>
<organism evidence="1 2">
    <name type="scientific">Stenotrophomonas maltophilia phage vB_SmaM_Ps15</name>
    <dbReference type="NCBI Taxonomy" id="3071007"/>
    <lineage>
        <taxon>Viruses</taxon>
        <taxon>Duplodnaviria</taxon>
        <taxon>Heunggongvirae</taxon>
        <taxon>Uroviricota</taxon>
        <taxon>Caudoviricetes</taxon>
        <taxon>Menderavirus</taxon>
        <taxon>Menderavirus Ps15</taxon>
    </lineage>
</organism>
<dbReference type="EMBL" id="OL702939">
    <property type="protein sequence ID" value="UMO77195.1"/>
    <property type="molecule type" value="Genomic_DNA"/>
</dbReference>
<sequence length="95" mass="10535">MYGKTTSWRKKMKIVARDAKMLELLVDAFDLYAIGLAGTLEVEGLEIALDDVELDILIDGLQSLHVVDPVGYELVLIEKLLQALGEYDDNATVLL</sequence>
<accession>A0AAE9FLI3</accession>
<evidence type="ECO:0000313" key="1">
    <source>
        <dbReference type="EMBL" id="UMO77195.1"/>
    </source>
</evidence>
<keyword evidence="2" id="KW-1185">Reference proteome</keyword>
<protein>
    <submittedName>
        <fullName evidence="1">Uncharacterized protein</fullName>
    </submittedName>
</protein>